<dbReference type="Proteomes" id="UP000031338">
    <property type="component" value="Unassembled WGS sequence"/>
</dbReference>
<dbReference type="PANTHER" id="PTHR30055:SF220">
    <property type="entry name" value="TETR-FAMILY REGULATORY PROTEIN"/>
    <property type="match status" value="1"/>
</dbReference>
<proteinExistence type="predicted"/>
<organism evidence="4 5">
    <name type="scientific">Novosphingobium subterraneum</name>
    <dbReference type="NCBI Taxonomy" id="48936"/>
    <lineage>
        <taxon>Bacteria</taxon>
        <taxon>Pseudomonadati</taxon>
        <taxon>Pseudomonadota</taxon>
        <taxon>Alphaproteobacteria</taxon>
        <taxon>Sphingomonadales</taxon>
        <taxon>Sphingomonadaceae</taxon>
        <taxon>Novosphingobium</taxon>
    </lineage>
</organism>
<dbReference type="Pfam" id="PF00440">
    <property type="entry name" value="TetR_N"/>
    <property type="match status" value="1"/>
</dbReference>
<sequence length="200" mass="22340">MPAKKPYHRENLRRDLLDAGREYVRQHGHHGLSIRTLAQQVGVSPGAPYHHFPDRRSLLLALAIEGFEEMLDGAEQVRRSTVTPAEKLSRMGLLFIRFAETNPFLLDLMYESELTSPVLDPALLDYQLKGHFNLRDHLRAALPGVTDDEADLRVIAFWSAIYGFSSMRKKGVIRPSESAVPTVDIAEAIVARATLAALAN</sequence>
<feature type="domain" description="HTH tetR-type" evidence="3">
    <location>
        <begin position="10"/>
        <end position="70"/>
    </location>
</feature>
<gene>
    <name evidence="4" type="ORF">NJ75_02870</name>
</gene>
<accession>A0A0B9A2X1</accession>
<keyword evidence="1 2" id="KW-0238">DNA-binding</keyword>
<keyword evidence="5" id="KW-1185">Reference proteome</keyword>
<dbReference type="GO" id="GO:0003700">
    <property type="term" value="F:DNA-binding transcription factor activity"/>
    <property type="evidence" value="ECO:0007669"/>
    <property type="project" value="TreeGrafter"/>
</dbReference>
<dbReference type="STRING" id="48936.NJ75_02870"/>
<dbReference type="InterPro" id="IPR050109">
    <property type="entry name" value="HTH-type_TetR-like_transc_reg"/>
</dbReference>
<dbReference type="PATRIC" id="fig|48936.3.peg.2883"/>
<dbReference type="InterPro" id="IPR009057">
    <property type="entry name" value="Homeodomain-like_sf"/>
</dbReference>
<name>A0A0B9A2X1_9SPHN</name>
<comment type="caution">
    <text evidence="4">The sequence shown here is derived from an EMBL/GenBank/DDBJ whole genome shotgun (WGS) entry which is preliminary data.</text>
</comment>
<dbReference type="PRINTS" id="PR00455">
    <property type="entry name" value="HTHTETR"/>
</dbReference>
<dbReference type="InterPro" id="IPR036271">
    <property type="entry name" value="Tet_transcr_reg_TetR-rel_C_sf"/>
</dbReference>
<reference evidence="4 5" key="1">
    <citation type="submission" date="2014-10" db="EMBL/GenBank/DDBJ databases">
        <title>Draft genome sequence of Novosphingobium subterraneum DSM 12447.</title>
        <authorList>
            <person name="Gan H.M."/>
            <person name="Gan H.Y."/>
            <person name="Savka M.A."/>
        </authorList>
    </citation>
    <scope>NUCLEOTIDE SEQUENCE [LARGE SCALE GENOMIC DNA]</scope>
    <source>
        <strain evidence="4 5">DSM 12447</strain>
    </source>
</reference>
<evidence type="ECO:0000313" key="5">
    <source>
        <dbReference type="Proteomes" id="UP000031338"/>
    </source>
</evidence>
<dbReference type="PANTHER" id="PTHR30055">
    <property type="entry name" value="HTH-TYPE TRANSCRIPTIONAL REGULATOR RUTR"/>
    <property type="match status" value="1"/>
</dbReference>
<dbReference type="AlphaFoldDB" id="A0A0B9A2X1"/>
<evidence type="ECO:0000313" key="4">
    <source>
        <dbReference type="EMBL" id="KHS44944.1"/>
    </source>
</evidence>
<feature type="DNA-binding region" description="H-T-H motif" evidence="2">
    <location>
        <begin position="33"/>
        <end position="52"/>
    </location>
</feature>
<protein>
    <submittedName>
        <fullName evidence="4">TetR family transcriptional regulator</fullName>
    </submittedName>
</protein>
<dbReference type="SUPFAM" id="SSF46689">
    <property type="entry name" value="Homeodomain-like"/>
    <property type="match status" value="1"/>
</dbReference>
<evidence type="ECO:0000256" key="2">
    <source>
        <dbReference type="PROSITE-ProRule" id="PRU00335"/>
    </source>
</evidence>
<evidence type="ECO:0000256" key="1">
    <source>
        <dbReference type="ARBA" id="ARBA00023125"/>
    </source>
</evidence>
<dbReference type="RefSeq" id="WP_039335583.1">
    <property type="nucleotide sequence ID" value="NZ_JBNNWK010000027.1"/>
</dbReference>
<dbReference type="PROSITE" id="PS50977">
    <property type="entry name" value="HTH_TETR_2"/>
    <property type="match status" value="1"/>
</dbReference>
<dbReference type="GO" id="GO:0000976">
    <property type="term" value="F:transcription cis-regulatory region binding"/>
    <property type="evidence" value="ECO:0007669"/>
    <property type="project" value="TreeGrafter"/>
</dbReference>
<dbReference type="SUPFAM" id="SSF48498">
    <property type="entry name" value="Tetracyclin repressor-like, C-terminal domain"/>
    <property type="match status" value="1"/>
</dbReference>
<dbReference type="EMBL" id="JRVC01000014">
    <property type="protein sequence ID" value="KHS44944.1"/>
    <property type="molecule type" value="Genomic_DNA"/>
</dbReference>
<evidence type="ECO:0000259" key="3">
    <source>
        <dbReference type="PROSITE" id="PS50977"/>
    </source>
</evidence>
<dbReference type="Gene3D" id="1.10.357.10">
    <property type="entry name" value="Tetracycline Repressor, domain 2"/>
    <property type="match status" value="1"/>
</dbReference>
<dbReference type="InterPro" id="IPR001647">
    <property type="entry name" value="HTH_TetR"/>
</dbReference>